<dbReference type="RefSeq" id="WP_129001902.1">
    <property type="nucleotide sequence ID" value="NZ_SDHZ01000001.1"/>
</dbReference>
<dbReference type="SUPFAM" id="SSF48576">
    <property type="entry name" value="Terpenoid synthases"/>
    <property type="match status" value="1"/>
</dbReference>
<reference evidence="1 2" key="1">
    <citation type="submission" date="2019-01" db="EMBL/GenBank/DDBJ databases">
        <title>Filimonas sp. strain TTM-71.</title>
        <authorList>
            <person name="Chen W.-M."/>
        </authorList>
    </citation>
    <scope>NUCLEOTIDE SEQUENCE [LARGE SCALE GENOMIC DNA]</scope>
    <source>
        <strain evidence="1 2">TTM-71</strain>
    </source>
</reference>
<keyword evidence="2" id="KW-1185">Reference proteome</keyword>
<dbReference type="AlphaFoldDB" id="A0A4Q1D9U2"/>
<dbReference type="OrthoDB" id="658381at2"/>
<accession>A0A4Q1D9U2</accession>
<evidence type="ECO:0008006" key="3">
    <source>
        <dbReference type="Google" id="ProtNLM"/>
    </source>
</evidence>
<comment type="caution">
    <text evidence="1">The sequence shown here is derived from an EMBL/GenBank/DDBJ whole genome shotgun (WGS) entry which is preliminary data.</text>
</comment>
<protein>
    <recommendedName>
        <fullName evidence="3">Class 1 isoprenoid biosynthesis enzyme</fullName>
    </recommendedName>
</protein>
<evidence type="ECO:0000313" key="2">
    <source>
        <dbReference type="Proteomes" id="UP000290545"/>
    </source>
</evidence>
<evidence type="ECO:0000313" key="1">
    <source>
        <dbReference type="EMBL" id="RXK86152.1"/>
    </source>
</evidence>
<dbReference type="EMBL" id="SDHZ01000001">
    <property type="protein sequence ID" value="RXK86152.1"/>
    <property type="molecule type" value="Genomic_DNA"/>
</dbReference>
<gene>
    <name evidence="1" type="ORF">ESB13_04900</name>
</gene>
<proteinExistence type="predicted"/>
<dbReference type="InterPro" id="IPR008949">
    <property type="entry name" value="Isoprenoid_synthase_dom_sf"/>
</dbReference>
<sequence length="329" mass="37891">MVQFGRFSVTLLRLAAFVIRSKKKETARAYALLSEIEKQLGGRFQPATRRKIAISYGLYNPMICDAFGRLHGRLTTDAEKERLIHYFICSSLFDDFTDHGTISEAQLLSLSFCPEDHKAVSFDEKAFQQSHLLLWNYVADKPAYEKVTKALYKAQLLSKEQHNSQLPDETLLDITFTKGGYSVLLCRYYLDLPANATEEACWYRIGTIIQLTNDLFDIYKDLADNIDTLPNRMTNAYVFEQFFREQMGKMDGLIRQLPYGRQRIQGFRLAMSGIYGLGLVAIDQLKAIQGDQLQLPDFGSLPRKALIVDMEKTRNLVKCLRHAYKSWRY</sequence>
<dbReference type="Proteomes" id="UP000290545">
    <property type="component" value="Unassembled WGS sequence"/>
</dbReference>
<name>A0A4Q1D9U2_9BACT</name>
<organism evidence="1 2">
    <name type="scientific">Filimonas effusa</name>
    <dbReference type="NCBI Taxonomy" id="2508721"/>
    <lineage>
        <taxon>Bacteria</taxon>
        <taxon>Pseudomonadati</taxon>
        <taxon>Bacteroidota</taxon>
        <taxon>Chitinophagia</taxon>
        <taxon>Chitinophagales</taxon>
        <taxon>Chitinophagaceae</taxon>
        <taxon>Filimonas</taxon>
    </lineage>
</organism>